<evidence type="ECO:0000256" key="28">
    <source>
        <dbReference type="RuleBase" id="RU362120"/>
    </source>
</evidence>
<comment type="similarity">
    <text evidence="7 28">Belongs to the glucose-6-phosphate dehydrogenase family.</text>
</comment>
<dbReference type="PRINTS" id="PR00079">
    <property type="entry name" value="G6PDHDRGNASE"/>
</dbReference>
<dbReference type="SMART" id="SM00458">
    <property type="entry name" value="RICIN"/>
    <property type="match status" value="1"/>
</dbReference>
<evidence type="ECO:0000256" key="24">
    <source>
        <dbReference type="ARBA" id="ARBA00023277"/>
    </source>
</evidence>
<feature type="transmembrane region" description="Helical" evidence="30">
    <location>
        <begin position="76"/>
        <end position="93"/>
    </location>
</feature>
<dbReference type="PANTHER" id="PTHR23429:SF0">
    <property type="entry name" value="GLUCOSE-6-PHOSPHATE 1-DEHYDROGENASE"/>
    <property type="match status" value="1"/>
</dbReference>
<name>A0AAV6H5D1_9TELE</name>
<dbReference type="EMBL" id="JADWDJ010000004">
    <property type="protein sequence ID" value="KAG5282533.1"/>
    <property type="molecule type" value="Genomic_DNA"/>
</dbReference>
<dbReference type="Gene3D" id="2.80.10.50">
    <property type="match status" value="1"/>
</dbReference>
<dbReference type="GO" id="GO:0050661">
    <property type="term" value="F:NADP binding"/>
    <property type="evidence" value="ECO:0007669"/>
    <property type="project" value="InterPro"/>
</dbReference>
<evidence type="ECO:0000256" key="23">
    <source>
        <dbReference type="ARBA" id="ARBA00023211"/>
    </source>
</evidence>
<evidence type="ECO:0000256" key="12">
    <source>
        <dbReference type="ARBA" id="ARBA00022692"/>
    </source>
</evidence>
<dbReference type="SUPFAM" id="SSF51735">
    <property type="entry name" value="NAD(P)-binding Rossmann-fold domains"/>
    <property type="match status" value="1"/>
</dbReference>
<dbReference type="FunFam" id="3.30.360.10:FF:000013">
    <property type="entry name" value="Glucose-6-phosphate 1-dehydrogenase"/>
    <property type="match status" value="1"/>
</dbReference>
<dbReference type="InterPro" id="IPR045885">
    <property type="entry name" value="GalNAc-T"/>
</dbReference>
<dbReference type="FunFam" id="2.80.10.50:FF:000024">
    <property type="entry name" value="Polypeptide N-acetylgalactosaminyltransferase"/>
    <property type="match status" value="1"/>
</dbReference>
<evidence type="ECO:0000256" key="20">
    <source>
        <dbReference type="ARBA" id="ARBA00023136"/>
    </source>
</evidence>
<evidence type="ECO:0000256" key="27">
    <source>
        <dbReference type="ARBA" id="ARBA00052209"/>
    </source>
</evidence>
<dbReference type="NCBIfam" id="TIGR00871">
    <property type="entry name" value="zwf"/>
    <property type="match status" value="1"/>
</dbReference>
<dbReference type="Pfam" id="PF00479">
    <property type="entry name" value="G6PD_N"/>
    <property type="match status" value="1"/>
</dbReference>
<protein>
    <recommendedName>
        <fullName evidence="28">Glucose-6-phosphate 1-dehydrogenase</fullName>
        <ecNumber evidence="28">1.1.1.49</ecNumber>
    </recommendedName>
</protein>
<keyword evidence="21" id="KW-1015">Disulfide bond</keyword>
<dbReference type="Gene3D" id="3.30.360.10">
    <property type="entry name" value="Dihydrodipicolinate Reductase, domain 2"/>
    <property type="match status" value="1"/>
</dbReference>
<dbReference type="InterPro" id="IPR022675">
    <property type="entry name" value="G6P_DH_C"/>
</dbReference>
<comment type="caution">
    <text evidence="32">The sequence shown here is derived from an EMBL/GenBank/DDBJ whole genome shotgun (WGS) entry which is preliminary data.</text>
</comment>
<evidence type="ECO:0000256" key="18">
    <source>
        <dbReference type="ARBA" id="ARBA00023002"/>
    </source>
</evidence>
<keyword evidence="23" id="KW-0464">Manganese</keyword>
<evidence type="ECO:0000256" key="10">
    <source>
        <dbReference type="ARBA" id="ARBA00022676"/>
    </source>
</evidence>
<dbReference type="SUPFAM" id="SSF50370">
    <property type="entry name" value="Ricin B-like lectins"/>
    <property type="match status" value="1"/>
</dbReference>
<reference evidence="32" key="1">
    <citation type="submission" date="2020-10" db="EMBL/GenBank/DDBJ databases">
        <title>Chromosome-scale genome assembly of the Allis shad, Alosa alosa.</title>
        <authorList>
            <person name="Margot Z."/>
            <person name="Christophe K."/>
            <person name="Cabau C."/>
            <person name="Louis A."/>
            <person name="Berthelot C."/>
            <person name="Parey E."/>
            <person name="Roest Crollius H."/>
            <person name="Montfort J."/>
            <person name="Robinson-Rechavi M."/>
            <person name="Bucao C."/>
            <person name="Bouchez O."/>
            <person name="Gislard M."/>
            <person name="Lluch J."/>
            <person name="Milhes M."/>
            <person name="Lampietro C."/>
            <person name="Lopez Roques C."/>
            <person name="Donnadieu C."/>
            <person name="Braasch I."/>
            <person name="Desvignes T."/>
            <person name="Postlethwait J."/>
            <person name="Bobe J."/>
            <person name="Guiguen Y."/>
        </authorList>
    </citation>
    <scope>NUCLEOTIDE SEQUENCE</scope>
    <source>
        <strain evidence="32">M-15738</strain>
        <tissue evidence="32">Blood</tissue>
    </source>
</reference>
<evidence type="ECO:0000256" key="21">
    <source>
        <dbReference type="ARBA" id="ARBA00023157"/>
    </source>
</evidence>
<evidence type="ECO:0000256" key="14">
    <source>
        <dbReference type="ARBA" id="ARBA00022734"/>
    </source>
</evidence>
<dbReference type="GO" id="GO:0005829">
    <property type="term" value="C:cytosol"/>
    <property type="evidence" value="ECO:0007669"/>
    <property type="project" value="UniProtKB-SubCell"/>
</dbReference>
<accession>A0AAV6H5D1</accession>
<keyword evidence="19" id="KW-0333">Golgi apparatus</keyword>
<evidence type="ECO:0000256" key="30">
    <source>
        <dbReference type="SAM" id="Phobius"/>
    </source>
</evidence>
<dbReference type="GO" id="GO:0004653">
    <property type="term" value="F:polypeptide N-acetylgalactosaminyltransferase activity"/>
    <property type="evidence" value="ECO:0007669"/>
    <property type="project" value="UniProtKB-EC"/>
</dbReference>
<keyword evidence="8" id="KW-0963">Cytoplasm</keyword>
<evidence type="ECO:0000256" key="8">
    <source>
        <dbReference type="ARBA" id="ARBA00022490"/>
    </source>
</evidence>
<dbReference type="Gene3D" id="3.40.50.720">
    <property type="entry name" value="NAD(P)-binding Rossmann-like Domain"/>
    <property type="match status" value="1"/>
</dbReference>
<keyword evidence="33" id="KW-1185">Reference proteome</keyword>
<dbReference type="GO" id="GO:0030246">
    <property type="term" value="F:carbohydrate binding"/>
    <property type="evidence" value="ECO:0007669"/>
    <property type="project" value="UniProtKB-KW"/>
</dbReference>
<dbReference type="GO" id="GO:0009051">
    <property type="term" value="P:pentose-phosphate shunt, oxidative branch"/>
    <property type="evidence" value="ECO:0007669"/>
    <property type="project" value="TreeGrafter"/>
</dbReference>
<proteinExistence type="inferred from homology"/>
<evidence type="ECO:0000256" key="15">
    <source>
        <dbReference type="ARBA" id="ARBA00022857"/>
    </source>
</evidence>
<dbReference type="CDD" id="cd02510">
    <property type="entry name" value="pp-GalNAc-T"/>
    <property type="match status" value="1"/>
</dbReference>
<dbReference type="GO" id="GO:0006006">
    <property type="term" value="P:glucose metabolic process"/>
    <property type="evidence" value="ECO:0007669"/>
    <property type="project" value="UniProtKB-KW"/>
</dbReference>
<evidence type="ECO:0000256" key="7">
    <source>
        <dbReference type="ARBA" id="ARBA00009975"/>
    </source>
</evidence>
<evidence type="ECO:0000256" key="4">
    <source>
        <dbReference type="ARBA" id="ARBA00004922"/>
    </source>
</evidence>
<dbReference type="GO" id="GO:0046872">
    <property type="term" value="F:metal ion binding"/>
    <property type="evidence" value="ECO:0007669"/>
    <property type="project" value="UniProtKB-KW"/>
</dbReference>
<dbReference type="FunFam" id="3.90.550.10:FF:000039">
    <property type="entry name" value="Polypeptide N-acetylgalactosaminyltransferase"/>
    <property type="match status" value="1"/>
</dbReference>
<dbReference type="EC" id="1.1.1.49" evidence="28"/>
<keyword evidence="11" id="KW-0808">Transferase</keyword>
<keyword evidence="15 28" id="KW-0521">NADP</keyword>
<evidence type="ECO:0000256" key="29">
    <source>
        <dbReference type="SAM" id="MobiDB-lite"/>
    </source>
</evidence>
<dbReference type="Pfam" id="PF00535">
    <property type="entry name" value="Glycos_transf_2"/>
    <property type="match status" value="1"/>
</dbReference>
<evidence type="ECO:0000259" key="31">
    <source>
        <dbReference type="SMART" id="SM00458"/>
    </source>
</evidence>
<evidence type="ECO:0000256" key="26">
    <source>
        <dbReference type="ARBA" id="ARBA00050905"/>
    </source>
</evidence>
<gene>
    <name evidence="32" type="ORF">AALO_G00057090</name>
</gene>
<keyword evidence="14" id="KW-0430">Lectin</keyword>
<dbReference type="PROSITE" id="PS00069">
    <property type="entry name" value="G6P_DEHYDROGENASE"/>
    <property type="match status" value="1"/>
</dbReference>
<evidence type="ECO:0000256" key="2">
    <source>
        <dbReference type="ARBA" id="ARBA00004323"/>
    </source>
</evidence>
<dbReference type="InterPro" id="IPR000772">
    <property type="entry name" value="Ricin_B_lectin"/>
</dbReference>
<keyword evidence="9 28" id="KW-0313">Glucose metabolism</keyword>
<keyword evidence="24 28" id="KW-0119">Carbohydrate metabolism</keyword>
<evidence type="ECO:0000256" key="11">
    <source>
        <dbReference type="ARBA" id="ARBA00022679"/>
    </source>
</evidence>
<dbReference type="AlphaFoldDB" id="A0AAV6H5D1"/>
<keyword evidence="18 28" id="KW-0560">Oxidoreductase</keyword>
<keyword evidence="10" id="KW-0328">Glycosyltransferase</keyword>
<keyword evidence="12 30" id="KW-0812">Transmembrane</keyword>
<keyword evidence="22" id="KW-0325">Glycoprotein</keyword>
<feature type="domain" description="Ricin B lectin" evidence="31">
    <location>
        <begin position="560"/>
        <end position="681"/>
    </location>
</feature>
<comment type="catalytic activity">
    <reaction evidence="26">
        <text>L-threonyl-[protein] + UDP-N-acetyl-alpha-D-galactosamine = a 3-O-[N-acetyl-alpha-D-galactosaminyl]-L-threonyl-[protein] + UDP + H(+)</text>
        <dbReference type="Rhea" id="RHEA:52424"/>
        <dbReference type="Rhea" id="RHEA-COMP:11060"/>
        <dbReference type="Rhea" id="RHEA-COMP:11689"/>
        <dbReference type="ChEBI" id="CHEBI:15378"/>
        <dbReference type="ChEBI" id="CHEBI:30013"/>
        <dbReference type="ChEBI" id="CHEBI:58223"/>
        <dbReference type="ChEBI" id="CHEBI:67138"/>
        <dbReference type="ChEBI" id="CHEBI:87075"/>
        <dbReference type="EC" id="2.4.1.41"/>
    </reaction>
</comment>
<dbReference type="FunFam" id="3.40.50.720:FF:000111">
    <property type="entry name" value="Glucose-6-phosphate 1-dehydrogenase"/>
    <property type="match status" value="1"/>
</dbReference>
<comment type="cofactor">
    <cofactor evidence="1">
        <name>Mn(2+)</name>
        <dbReference type="ChEBI" id="CHEBI:29035"/>
    </cofactor>
</comment>
<keyword evidence="13" id="KW-0479">Metal-binding</keyword>
<comment type="subcellular location">
    <subcellularLocation>
        <location evidence="3">Cytoplasm</location>
        <location evidence="3">Cytosol</location>
    </subcellularLocation>
    <subcellularLocation>
        <location evidence="2">Golgi apparatus membrane</location>
        <topology evidence="2">Single-pass type II membrane protein</topology>
    </subcellularLocation>
</comment>
<comment type="pathway">
    <text evidence="4">Protein modification; protein glycosylation.</text>
</comment>
<evidence type="ECO:0000313" key="32">
    <source>
        <dbReference type="EMBL" id="KAG5282533.1"/>
    </source>
</evidence>
<dbReference type="InterPro" id="IPR029044">
    <property type="entry name" value="Nucleotide-diphossugar_trans"/>
</dbReference>
<evidence type="ECO:0000256" key="25">
    <source>
        <dbReference type="ARBA" id="ARBA00047696"/>
    </source>
</evidence>
<evidence type="ECO:0000256" key="16">
    <source>
        <dbReference type="ARBA" id="ARBA00022968"/>
    </source>
</evidence>
<dbReference type="InterPro" id="IPR001282">
    <property type="entry name" value="G6P_DH"/>
</dbReference>
<evidence type="ECO:0000313" key="33">
    <source>
        <dbReference type="Proteomes" id="UP000823561"/>
    </source>
</evidence>
<dbReference type="GO" id="GO:0004345">
    <property type="term" value="F:glucose-6-phosphate dehydrogenase activity"/>
    <property type="evidence" value="ECO:0007669"/>
    <property type="project" value="UniProtKB-EC"/>
</dbReference>
<organism evidence="32 33">
    <name type="scientific">Alosa alosa</name>
    <name type="common">allis shad</name>
    <dbReference type="NCBI Taxonomy" id="278164"/>
    <lineage>
        <taxon>Eukaryota</taxon>
        <taxon>Metazoa</taxon>
        <taxon>Chordata</taxon>
        <taxon>Craniata</taxon>
        <taxon>Vertebrata</taxon>
        <taxon>Euteleostomi</taxon>
        <taxon>Actinopterygii</taxon>
        <taxon>Neopterygii</taxon>
        <taxon>Teleostei</taxon>
        <taxon>Clupei</taxon>
        <taxon>Clupeiformes</taxon>
        <taxon>Clupeoidei</taxon>
        <taxon>Clupeidae</taxon>
        <taxon>Alosa</taxon>
    </lineage>
</organism>
<evidence type="ECO:0000256" key="19">
    <source>
        <dbReference type="ARBA" id="ARBA00023034"/>
    </source>
</evidence>
<comment type="catalytic activity">
    <reaction evidence="25">
        <text>D-glucose 6-phosphate + NADP(+) = 6-phospho-D-glucono-1,5-lactone + NADPH + H(+)</text>
        <dbReference type="Rhea" id="RHEA:15841"/>
        <dbReference type="ChEBI" id="CHEBI:15378"/>
        <dbReference type="ChEBI" id="CHEBI:57783"/>
        <dbReference type="ChEBI" id="CHEBI:57955"/>
        <dbReference type="ChEBI" id="CHEBI:58349"/>
        <dbReference type="ChEBI" id="CHEBI:61548"/>
        <dbReference type="EC" id="1.1.1.49"/>
    </reaction>
    <physiologicalReaction direction="left-to-right" evidence="25">
        <dbReference type="Rhea" id="RHEA:15842"/>
    </physiologicalReaction>
</comment>
<dbReference type="CDD" id="cd23435">
    <property type="entry name" value="beta-trefoil_Ricin_GALNT3-like"/>
    <property type="match status" value="1"/>
</dbReference>
<dbReference type="InterPro" id="IPR036291">
    <property type="entry name" value="NAD(P)-bd_dom_sf"/>
</dbReference>
<dbReference type="InterPro" id="IPR001173">
    <property type="entry name" value="Glyco_trans_2-like"/>
</dbReference>
<dbReference type="InterPro" id="IPR035992">
    <property type="entry name" value="Ricin_B-like_lectins"/>
</dbReference>
<comment type="pathway">
    <text evidence="5 28">Carbohydrate degradation; pentose phosphate pathway; D-ribulose 5-phosphate from D-glucose 6-phosphate (oxidative stage): step 1/3.</text>
</comment>
<comment type="similarity">
    <text evidence="6">Belongs to the glycosyltransferase 2 family. GalNAc-T subfamily.</text>
</comment>
<dbReference type="Proteomes" id="UP000823561">
    <property type="component" value="Chromosome 4"/>
</dbReference>
<keyword evidence="16" id="KW-0735">Signal-anchor</keyword>
<dbReference type="SUPFAM" id="SSF53448">
    <property type="entry name" value="Nucleotide-diphospho-sugar transferases"/>
    <property type="match status" value="1"/>
</dbReference>
<feature type="compositionally biased region" description="Basic and acidic residues" evidence="29">
    <location>
        <begin position="187"/>
        <end position="198"/>
    </location>
</feature>
<keyword evidence="17 30" id="KW-1133">Transmembrane helix</keyword>
<evidence type="ECO:0000256" key="22">
    <source>
        <dbReference type="ARBA" id="ARBA00023180"/>
    </source>
</evidence>
<evidence type="ECO:0000256" key="13">
    <source>
        <dbReference type="ARBA" id="ARBA00022723"/>
    </source>
</evidence>
<evidence type="ECO:0000256" key="17">
    <source>
        <dbReference type="ARBA" id="ARBA00022989"/>
    </source>
</evidence>
<evidence type="ECO:0000256" key="5">
    <source>
        <dbReference type="ARBA" id="ARBA00004937"/>
    </source>
</evidence>
<evidence type="ECO:0000256" key="3">
    <source>
        <dbReference type="ARBA" id="ARBA00004514"/>
    </source>
</evidence>
<dbReference type="InterPro" id="IPR019796">
    <property type="entry name" value="G6P_DH_AS"/>
</dbReference>
<dbReference type="Gene3D" id="3.90.550.10">
    <property type="entry name" value="Spore Coat Polysaccharide Biosynthesis Protein SpsA, Chain A"/>
    <property type="match status" value="1"/>
</dbReference>
<dbReference type="PANTHER" id="PTHR23429">
    <property type="entry name" value="GLUCOSE-6-PHOSPHATE 1-DEHYDROGENASE G6PD"/>
    <property type="match status" value="1"/>
</dbReference>
<dbReference type="HAMAP" id="MF_00966">
    <property type="entry name" value="G6PD"/>
    <property type="match status" value="1"/>
</dbReference>
<evidence type="ECO:0000256" key="1">
    <source>
        <dbReference type="ARBA" id="ARBA00001936"/>
    </source>
</evidence>
<evidence type="ECO:0000256" key="6">
    <source>
        <dbReference type="ARBA" id="ARBA00005680"/>
    </source>
</evidence>
<comment type="catalytic activity">
    <reaction evidence="27">
        <text>L-seryl-[protein] + UDP-N-acetyl-alpha-D-galactosamine = a 3-O-[N-acetyl-alpha-D-galactosaminyl]-L-seryl-[protein] + UDP + H(+)</text>
        <dbReference type="Rhea" id="RHEA:23956"/>
        <dbReference type="Rhea" id="RHEA-COMP:9863"/>
        <dbReference type="Rhea" id="RHEA-COMP:12788"/>
        <dbReference type="ChEBI" id="CHEBI:15378"/>
        <dbReference type="ChEBI" id="CHEBI:29999"/>
        <dbReference type="ChEBI" id="CHEBI:53604"/>
        <dbReference type="ChEBI" id="CHEBI:58223"/>
        <dbReference type="ChEBI" id="CHEBI:67138"/>
        <dbReference type="EC" id="2.4.1.41"/>
    </reaction>
</comment>
<keyword evidence="20 30" id="KW-0472">Membrane</keyword>
<dbReference type="Pfam" id="PF00652">
    <property type="entry name" value="Ricin_B_lectin"/>
    <property type="match status" value="1"/>
</dbReference>
<dbReference type="InterPro" id="IPR022674">
    <property type="entry name" value="G6P_DH_NAD-bd"/>
</dbReference>
<dbReference type="SUPFAM" id="SSF55347">
    <property type="entry name" value="Glyceraldehyde-3-phosphate dehydrogenase-like, C-terminal domain"/>
    <property type="match status" value="1"/>
</dbReference>
<comment type="function">
    <text evidence="28">Catalyzes the rate-limiting step of the oxidative pentose-phosphate pathway, which represents a route for the dissimilation of carbohydrates besides glycolysis.</text>
</comment>
<dbReference type="Pfam" id="PF02781">
    <property type="entry name" value="G6PD_C"/>
    <property type="match status" value="1"/>
</dbReference>
<feature type="region of interest" description="Disordered" evidence="29">
    <location>
        <begin position="166"/>
        <end position="198"/>
    </location>
</feature>
<dbReference type="PROSITE" id="PS50231">
    <property type="entry name" value="RICIN_B_LECTIN"/>
    <property type="match status" value="1"/>
</dbReference>
<sequence>MVAVQCNLCGDFLLKLTTQRSGASQVTCCHVCAWGQVRGAGRGGQDVYCRQVHSRAVCPEGLPGAMRLFRRRLSPLKLVLLGGTLFLVVLVVLQRDVAGGPSPQDPWFQDLVERKQRVVGMVMGAVNNLGFQIGAPQPPPAEPAPTFNQQCPPGFYSQAELRPALERPPQDAKAPGAYGSAFPTDRLTPEQEKEKEEGMTRHCFNQYASDRISLHRSLGEDTRPPECVERKFRRCPPLPTTSVIIVFHNEAWSTLLRTVYSVLHSTPAALLTEIIMVDDASVAEHLKERLDEYVKALKIVRVLRQPERKGLITARLLGASQARGDVLTFLDAHCECFHGWLEPLLARIVEEPTAVVSPEIVTIDLNNFQFHKPVATARAHNRGNFDWSLTFGWEAIPDYEKQKRKDETYPVKTPTFAGGLFSISKAYFEKIGTYDDKMEIWGGENVEMSFRVWQCGGTLEIIPCSVVGHVFRTKSPHTFPKGTEVITRNQVRLAEVWMDGYKQIYYRRNQNAAKMARENQFGDISDRLNLRESLQCKNFSWYLENVYPEAFVPDLTPVKFGALKNSGSQSCLDVGESNQGGKAVIMYVCHNMGGNQYFEYSSHQELRHNIGKQLCLHAKPDGVTIELCQFKGRGTQVSPEQHWIFTEEQLLKNPPSGKCLHLSGGKLLMSSCNTINQWDPFSVAVLFTQDSALQIQCGLESSPVPKFRIYANQDASLELRTHGMTSLPLSRSEVFGQLRKELYDDHEFHQSDTHIFIILGASGDLARKKIYPTLWWLFRDGLLPEETYFVGFARSNLTVEAIHSACLPYMKVADSESERLAAFVSRNTYLSGKYADGDSFSKLRAHMDGLPCGSEANHLFYLALPPSVYHDVTKNIKHHCMSRKGWNRVIVEKPFGRDLQTSEELSFHLSSLFTEDQIYRIDHYLGKEMVQNLMVLRFGNRIFGPIWNRESVACVVLTFKEPFGTQGRGGYFDDFGIIRDVMQNHLLQMLSLVAMEKPASTSSDDVRDEKVKVLKSISPVSWSDVVLGQYVGDPEGKGDAKLGYFDDPTVPKGSCTPTFATAVLFVHNERWDGVPFVLRCGKALNERKAEVRLQFTDVPGDIFNGQCQRNELVVRVQPDEAIYAKMMSKKPGVYFSPEETELDLTYRSRYRDVKLPDAYERLILDVFCGSQMHFVRSDELREAWRIFTPLLHHIHKEKTPPIPYTYGSRGPTEADDLMKRVGFRYEGTYKYEG</sequence>
<dbReference type="GO" id="GO:0000139">
    <property type="term" value="C:Golgi membrane"/>
    <property type="evidence" value="ECO:0007669"/>
    <property type="project" value="UniProtKB-SubCell"/>
</dbReference>
<evidence type="ECO:0000256" key="9">
    <source>
        <dbReference type="ARBA" id="ARBA00022526"/>
    </source>
</evidence>